<organism evidence="1 2">
    <name type="scientific">Haemaphysalis longicornis</name>
    <name type="common">Bush tick</name>
    <dbReference type="NCBI Taxonomy" id="44386"/>
    <lineage>
        <taxon>Eukaryota</taxon>
        <taxon>Metazoa</taxon>
        <taxon>Ecdysozoa</taxon>
        <taxon>Arthropoda</taxon>
        <taxon>Chelicerata</taxon>
        <taxon>Arachnida</taxon>
        <taxon>Acari</taxon>
        <taxon>Parasitiformes</taxon>
        <taxon>Ixodida</taxon>
        <taxon>Ixodoidea</taxon>
        <taxon>Ixodidae</taxon>
        <taxon>Haemaphysalinae</taxon>
        <taxon>Haemaphysalis</taxon>
    </lineage>
</organism>
<dbReference type="PANTHER" id="PTHR46880:SF5">
    <property type="entry name" value="DUF4371 DOMAIN-CONTAINING PROTEIN"/>
    <property type="match status" value="1"/>
</dbReference>
<dbReference type="OMA" id="CICHSLV"/>
<proteinExistence type="predicted"/>
<name>A0A9J6FTQ9_HAELO</name>
<sequence>MIGESTDINSSKHLCVMARVFDNEKVRDAFFDLVHVGDVSADGLYKAIAGAFEKVAVPYKEKNLLGLAADVAAVMMGTNHSVTTLLKRDEPNLFILKCLCHSSHLCASYASAKLPRVVEHLLKKCV</sequence>
<dbReference type="AlphaFoldDB" id="A0A9J6FTQ9"/>
<dbReference type="Proteomes" id="UP000821853">
    <property type="component" value="Chromosome 2"/>
</dbReference>
<keyword evidence="2" id="KW-1185">Reference proteome</keyword>
<dbReference type="PANTHER" id="PTHR46880">
    <property type="entry name" value="RAS-ASSOCIATING DOMAIN-CONTAINING PROTEIN"/>
    <property type="match status" value="1"/>
</dbReference>
<protein>
    <recommendedName>
        <fullName evidence="3">DUF4371 domain-containing protein</fullName>
    </recommendedName>
</protein>
<accession>A0A9J6FTQ9</accession>
<evidence type="ECO:0000313" key="1">
    <source>
        <dbReference type="EMBL" id="KAH9366674.1"/>
    </source>
</evidence>
<reference evidence="1 2" key="1">
    <citation type="journal article" date="2020" name="Cell">
        <title>Large-Scale Comparative Analyses of Tick Genomes Elucidate Their Genetic Diversity and Vector Capacities.</title>
        <authorList>
            <consortium name="Tick Genome and Microbiome Consortium (TIGMIC)"/>
            <person name="Jia N."/>
            <person name="Wang J."/>
            <person name="Shi W."/>
            <person name="Du L."/>
            <person name="Sun Y."/>
            <person name="Zhan W."/>
            <person name="Jiang J.F."/>
            <person name="Wang Q."/>
            <person name="Zhang B."/>
            <person name="Ji P."/>
            <person name="Bell-Sakyi L."/>
            <person name="Cui X.M."/>
            <person name="Yuan T.T."/>
            <person name="Jiang B.G."/>
            <person name="Yang W.F."/>
            <person name="Lam T.T."/>
            <person name="Chang Q.C."/>
            <person name="Ding S.J."/>
            <person name="Wang X.J."/>
            <person name="Zhu J.G."/>
            <person name="Ruan X.D."/>
            <person name="Zhao L."/>
            <person name="Wei J.T."/>
            <person name="Ye R.Z."/>
            <person name="Que T.C."/>
            <person name="Du C.H."/>
            <person name="Zhou Y.H."/>
            <person name="Cheng J.X."/>
            <person name="Dai P.F."/>
            <person name="Guo W.B."/>
            <person name="Han X.H."/>
            <person name="Huang E.J."/>
            <person name="Li L.F."/>
            <person name="Wei W."/>
            <person name="Gao Y.C."/>
            <person name="Liu J.Z."/>
            <person name="Shao H.Z."/>
            <person name="Wang X."/>
            <person name="Wang C.C."/>
            <person name="Yang T.C."/>
            <person name="Huo Q.B."/>
            <person name="Li W."/>
            <person name="Chen H.Y."/>
            <person name="Chen S.E."/>
            <person name="Zhou L.G."/>
            <person name="Ni X.B."/>
            <person name="Tian J.H."/>
            <person name="Sheng Y."/>
            <person name="Liu T."/>
            <person name="Pan Y.S."/>
            <person name="Xia L.Y."/>
            <person name="Li J."/>
            <person name="Zhao F."/>
            <person name="Cao W.C."/>
        </authorList>
    </citation>
    <scope>NUCLEOTIDE SEQUENCE [LARGE SCALE GENOMIC DNA]</scope>
    <source>
        <strain evidence="1">HaeL-2018</strain>
    </source>
</reference>
<gene>
    <name evidence="1" type="ORF">HPB48_017673</name>
</gene>
<dbReference type="OrthoDB" id="6513074at2759"/>
<dbReference type="EMBL" id="JABSTR010000004">
    <property type="protein sequence ID" value="KAH9366674.1"/>
    <property type="molecule type" value="Genomic_DNA"/>
</dbReference>
<evidence type="ECO:0008006" key="3">
    <source>
        <dbReference type="Google" id="ProtNLM"/>
    </source>
</evidence>
<comment type="caution">
    <text evidence="1">The sequence shown here is derived from an EMBL/GenBank/DDBJ whole genome shotgun (WGS) entry which is preliminary data.</text>
</comment>
<dbReference type="VEuPathDB" id="VectorBase:HLOH_062382"/>
<evidence type="ECO:0000313" key="2">
    <source>
        <dbReference type="Proteomes" id="UP000821853"/>
    </source>
</evidence>